<evidence type="ECO:0000313" key="2">
    <source>
        <dbReference type="EMBL" id="PYH68806.1"/>
    </source>
</evidence>
<feature type="region of interest" description="Disordered" evidence="1">
    <location>
        <begin position="64"/>
        <end position="83"/>
    </location>
</feature>
<feature type="region of interest" description="Disordered" evidence="1">
    <location>
        <begin position="176"/>
        <end position="224"/>
    </location>
</feature>
<evidence type="ECO:0000313" key="3">
    <source>
        <dbReference type="Proteomes" id="UP000248405"/>
    </source>
</evidence>
<dbReference type="AlphaFoldDB" id="A0A319B7K1"/>
<dbReference type="GeneID" id="37215364"/>
<keyword evidence="3" id="KW-1185">Reference proteome</keyword>
<protein>
    <submittedName>
        <fullName evidence="2">Uncharacterized protein</fullName>
    </submittedName>
</protein>
<proteinExistence type="predicted"/>
<dbReference type="OrthoDB" id="422086at2759"/>
<sequence>MDKGTVPTMEFASRVTSIIYGVVGTFMEKTSFGLEESRHAPKTHLSEPPLRRSGNEATHFTVDENKIRPSSAPHFPSQSSSSIPPVDTFLSTCSLPSSPLSSSLSNTMEDKENTKTFPVADVDDTVSFMAAARSLKLPKTYGTPTVAVDASSEKASTSMSRPESRADAWGRDTIASRDDADVFAPSGQNTYDDEWSIKPDAEESGAKPETPKAGVSSAFGDSKPQDYNAAATISAGPRGSEAIASGDASEVEDRENLTTFKSWGTPAARDKPASRVRRIILRGLPATWCTPAKVLSLVHGGNIESVHVHGNGTAHILFCEHEACQAFYDKYPNGIDLDRERRITVFVEMGKEVDVVSSQLSFNLSVGSTRAVRAVGVDMNASMAQLYNMACGSGRKVEKILDSYVPGDARNVVFRFCSIEDAVRFRGILVRDPEWEHCNVQYATDPCEFATGMHID</sequence>
<feature type="compositionally biased region" description="Basic and acidic residues" evidence="1">
    <location>
        <begin position="195"/>
        <end position="210"/>
    </location>
</feature>
<dbReference type="RefSeq" id="XP_025562600.1">
    <property type="nucleotide sequence ID" value="XM_025710772.1"/>
</dbReference>
<organism evidence="2 3">
    <name type="scientific">Aspergillus vadensis (strain CBS 113365 / IMI 142717 / IBT 24658)</name>
    <dbReference type="NCBI Taxonomy" id="1448311"/>
    <lineage>
        <taxon>Eukaryota</taxon>
        <taxon>Fungi</taxon>
        <taxon>Dikarya</taxon>
        <taxon>Ascomycota</taxon>
        <taxon>Pezizomycotina</taxon>
        <taxon>Eurotiomycetes</taxon>
        <taxon>Eurotiomycetidae</taxon>
        <taxon>Eurotiales</taxon>
        <taxon>Aspergillaceae</taxon>
        <taxon>Aspergillus</taxon>
        <taxon>Aspergillus subgen. Circumdati</taxon>
    </lineage>
</organism>
<dbReference type="EMBL" id="KZ821625">
    <property type="protein sequence ID" value="PYH68806.1"/>
    <property type="molecule type" value="Genomic_DNA"/>
</dbReference>
<evidence type="ECO:0000256" key="1">
    <source>
        <dbReference type="SAM" id="MobiDB-lite"/>
    </source>
</evidence>
<dbReference type="Proteomes" id="UP000248405">
    <property type="component" value="Unassembled WGS sequence"/>
</dbReference>
<name>A0A319B7K1_ASPVC</name>
<gene>
    <name evidence="2" type="ORF">BO88DRAFT_453893</name>
</gene>
<feature type="region of interest" description="Disordered" evidence="1">
    <location>
        <begin position="34"/>
        <end position="56"/>
    </location>
</feature>
<feature type="compositionally biased region" description="Low complexity" evidence="1">
    <location>
        <begin position="69"/>
        <end position="83"/>
    </location>
</feature>
<reference evidence="2" key="1">
    <citation type="submission" date="2016-12" db="EMBL/GenBank/DDBJ databases">
        <title>The genomes of Aspergillus section Nigri reveals drivers in fungal speciation.</title>
        <authorList>
            <consortium name="DOE Joint Genome Institute"/>
            <person name="Vesth T.C."/>
            <person name="Nybo J."/>
            <person name="Theobald S."/>
            <person name="Brandl J."/>
            <person name="Frisvad J.C."/>
            <person name="Nielsen K.F."/>
            <person name="Lyhne E.K."/>
            <person name="Kogle M.E."/>
            <person name="Kuo A."/>
            <person name="Riley R."/>
            <person name="Clum A."/>
            <person name="Nolan M."/>
            <person name="Lipzen A."/>
            <person name="Salamov A."/>
            <person name="Henrissat B."/>
            <person name="Wiebenga A."/>
            <person name="De Vries R.P."/>
            <person name="Grigoriev I.V."/>
            <person name="Mortensen U.H."/>
            <person name="Andersen M.R."/>
            <person name="Baker S.E."/>
        </authorList>
    </citation>
    <scope>NUCLEOTIDE SEQUENCE [LARGE SCALE GENOMIC DNA]</scope>
    <source>
        <strain evidence="2">CBS 113365</strain>
    </source>
</reference>
<accession>A0A319B7K1</accession>